<proteinExistence type="inferred from homology"/>
<evidence type="ECO:0000313" key="6">
    <source>
        <dbReference type="Proteomes" id="UP000189701"/>
    </source>
</evidence>
<dbReference type="NCBIfam" id="TIGR01614">
    <property type="entry name" value="PME_inhib"/>
    <property type="match status" value="1"/>
</dbReference>
<feature type="signal peptide" evidence="4">
    <location>
        <begin position="1"/>
        <end position="20"/>
    </location>
</feature>
<reference evidence="6" key="1">
    <citation type="journal article" date="2013" name="Genome Biol.">
        <title>Reference genomes and transcriptomes of Nicotiana sylvestris and Nicotiana tomentosiformis.</title>
        <authorList>
            <person name="Sierro N."/>
            <person name="Battey J.N."/>
            <person name="Ouadi S."/>
            <person name="Bovet L."/>
            <person name="Goepfert S."/>
            <person name="Bakaher N."/>
            <person name="Peitsch M.C."/>
            <person name="Ivanov N.V."/>
        </authorList>
    </citation>
    <scope>NUCLEOTIDE SEQUENCE [LARGE SCALE GENOMIC DNA]</scope>
</reference>
<accession>A0A1U7XGU7</accession>
<dbReference type="Pfam" id="PF04043">
    <property type="entry name" value="PMEI"/>
    <property type="match status" value="1"/>
</dbReference>
<evidence type="ECO:0000313" key="7">
    <source>
        <dbReference type="RefSeq" id="XP_009788876.1"/>
    </source>
</evidence>
<organism evidence="6 7">
    <name type="scientific">Nicotiana sylvestris</name>
    <name type="common">Wood tobacco</name>
    <name type="synonym">South American tobacco</name>
    <dbReference type="NCBI Taxonomy" id="4096"/>
    <lineage>
        <taxon>Eukaryota</taxon>
        <taxon>Viridiplantae</taxon>
        <taxon>Streptophyta</taxon>
        <taxon>Embryophyta</taxon>
        <taxon>Tracheophyta</taxon>
        <taxon>Spermatophyta</taxon>
        <taxon>Magnoliopsida</taxon>
        <taxon>eudicotyledons</taxon>
        <taxon>Gunneridae</taxon>
        <taxon>Pentapetalae</taxon>
        <taxon>asterids</taxon>
        <taxon>lamiids</taxon>
        <taxon>Solanales</taxon>
        <taxon>Solanaceae</taxon>
        <taxon>Nicotianoideae</taxon>
        <taxon>Nicotianeae</taxon>
        <taxon>Nicotiana</taxon>
    </lineage>
</organism>
<protein>
    <submittedName>
        <fullName evidence="7">Pectinesterase inhibitor-like</fullName>
    </submittedName>
</protein>
<evidence type="ECO:0000259" key="5">
    <source>
        <dbReference type="SMART" id="SM00856"/>
    </source>
</evidence>
<dbReference type="InterPro" id="IPR035513">
    <property type="entry name" value="Invertase/methylesterase_inhib"/>
</dbReference>
<dbReference type="Proteomes" id="UP000189701">
    <property type="component" value="Unplaced"/>
</dbReference>
<evidence type="ECO:0000256" key="4">
    <source>
        <dbReference type="SAM" id="SignalP"/>
    </source>
</evidence>
<dbReference type="STRING" id="4096.A0A1U7XGU7"/>
<dbReference type="InterPro" id="IPR006501">
    <property type="entry name" value="Pectinesterase_inhib_dom"/>
</dbReference>
<dbReference type="PANTHER" id="PTHR36710">
    <property type="entry name" value="PECTINESTERASE INHIBITOR-LIKE"/>
    <property type="match status" value="1"/>
</dbReference>
<dbReference type="eggNOG" id="ENOG502SU64">
    <property type="taxonomic scope" value="Eukaryota"/>
</dbReference>
<sequence>MRTSIVIFFILLSFANHSFGDLIEDVCKNSSDYKLCVNTLRANPKSAFADHKGLTRIMLQLSLAKAKNIQSQVIILLNQATKPILKQSLQICRDNYGNAVFMLTNSIKYFDTSAFFSAKIDLAAAVNCCVTCEESFTERDPTRRPVIFSAVLKQRIRKVKPVFIYYM</sequence>
<reference evidence="7" key="2">
    <citation type="submission" date="2025-08" db="UniProtKB">
        <authorList>
            <consortium name="RefSeq"/>
        </authorList>
    </citation>
    <scope>IDENTIFICATION</scope>
    <source>
        <tissue evidence="7">Leaf</tissue>
    </source>
</reference>
<keyword evidence="2" id="KW-1015">Disulfide bond</keyword>
<gene>
    <name evidence="7" type="primary">LOC104236615</name>
</gene>
<dbReference type="RefSeq" id="XP_009788876.1">
    <property type="nucleotide sequence ID" value="XM_009790574.1"/>
</dbReference>
<comment type="similarity">
    <text evidence="3">Belongs to the PMEI family.</text>
</comment>
<feature type="domain" description="Pectinesterase inhibitor" evidence="5">
    <location>
        <begin position="18"/>
        <end position="151"/>
    </location>
</feature>
<keyword evidence="6" id="KW-1185">Reference proteome</keyword>
<evidence type="ECO:0000256" key="2">
    <source>
        <dbReference type="ARBA" id="ARBA00023157"/>
    </source>
</evidence>
<dbReference type="GO" id="GO:0004857">
    <property type="term" value="F:enzyme inhibitor activity"/>
    <property type="evidence" value="ECO:0007669"/>
    <property type="project" value="InterPro"/>
</dbReference>
<dbReference type="AlphaFoldDB" id="A0A1U7XGU7"/>
<evidence type="ECO:0000256" key="3">
    <source>
        <dbReference type="ARBA" id="ARBA00038471"/>
    </source>
</evidence>
<feature type="chain" id="PRO_5010516510" evidence="4">
    <location>
        <begin position="21"/>
        <end position="167"/>
    </location>
</feature>
<dbReference type="SMART" id="SM00856">
    <property type="entry name" value="PMEI"/>
    <property type="match status" value="1"/>
</dbReference>
<dbReference type="Gene3D" id="1.20.140.40">
    <property type="entry name" value="Invertase/pectin methylesterase inhibitor family protein"/>
    <property type="match status" value="1"/>
</dbReference>
<evidence type="ECO:0000256" key="1">
    <source>
        <dbReference type="ARBA" id="ARBA00022729"/>
    </source>
</evidence>
<keyword evidence="1 4" id="KW-0732">Signal</keyword>
<dbReference type="PANTHER" id="PTHR36710:SF4">
    <property type="entry name" value="PLANT INVERTASE_PECTIN METHYLESTERASE INHIBITOR SUPERFAMILY PROTEIN"/>
    <property type="match status" value="1"/>
</dbReference>
<dbReference type="CDD" id="cd14859">
    <property type="entry name" value="PMEI_like"/>
    <property type="match status" value="1"/>
</dbReference>
<dbReference type="InterPro" id="IPR052421">
    <property type="entry name" value="PCW_Enzyme_Inhibitor"/>
</dbReference>
<name>A0A1U7XGU7_NICSY</name>
<dbReference type="SUPFAM" id="SSF101148">
    <property type="entry name" value="Plant invertase/pectin methylesterase inhibitor"/>
    <property type="match status" value="1"/>
</dbReference>